<name>A0AAW7YNG8_9STAP</name>
<evidence type="ECO:0000313" key="1">
    <source>
        <dbReference type="EMBL" id="MDO6573696.1"/>
    </source>
</evidence>
<comment type="caution">
    <text evidence="1">The sequence shown here is derived from an EMBL/GenBank/DDBJ whole genome shotgun (WGS) entry which is preliminary data.</text>
</comment>
<dbReference type="Proteomes" id="UP001170310">
    <property type="component" value="Unassembled WGS sequence"/>
</dbReference>
<sequence>MPNRPTNNQMNVINSLDVALVSPLNMEYITINSIINNQNEDTHHHNIQDNLI</sequence>
<reference evidence="1" key="1">
    <citation type="submission" date="2023-07" db="EMBL/GenBank/DDBJ databases">
        <title>Genome content predicts the carbon catabolic preferences of heterotrophic bacteria.</title>
        <authorList>
            <person name="Gralka M."/>
        </authorList>
    </citation>
    <scope>NUCLEOTIDE SEQUENCE</scope>
    <source>
        <strain evidence="1">E2R20</strain>
    </source>
</reference>
<gene>
    <name evidence="1" type="ORF">Q4528_05940</name>
</gene>
<protein>
    <submittedName>
        <fullName evidence="1">Uncharacterized protein</fullName>
    </submittedName>
</protein>
<proteinExistence type="predicted"/>
<dbReference type="AlphaFoldDB" id="A0AAW7YNG8"/>
<accession>A0AAW7YNG8</accession>
<dbReference type="EMBL" id="JAUOQO010000004">
    <property type="protein sequence ID" value="MDO6573696.1"/>
    <property type="molecule type" value="Genomic_DNA"/>
</dbReference>
<organism evidence="1 2">
    <name type="scientific">Staphylococcus pasteuri_A</name>
    <dbReference type="NCBI Taxonomy" id="3062664"/>
    <lineage>
        <taxon>Bacteria</taxon>
        <taxon>Bacillati</taxon>
        <taxon>Bacillota</taxon>
        <taxon>Bacilli</taxon>
        <taxon>Bacillales</taxon>
        <taxon>Staphylococcaceae</taxon>
        <taxon>Staphylococcus</taxon>
    </lineage>
</organism>
<evidence type="ECO:0000313" key="2">
    <source>
        <dbReference type="Proteomes" id="UP001170310"/>
    </source>
</evidence>
<keyword evidence="2" id="KW-1185">Reference proteome</keyword>